<keyword evidence="1" id="KW-0472">Membrane</keyword>
<name>A0A382NNU6_9ZZZZ</name>
<dbReference type="AlphaFoldDB" id="A0A382NNU6"/>
<keyword evidence="1" id="KW-0812">Transmembrane</keyword>
<feature type="transmembrane region" description="Helical" evidence="1">
    <location>
        <begin position="212"/>
        <end position="231"/>
    </location>
</feature>
<feature type="transmembrane region" description="Helical" evidence="1">
    <location>
        <begin position="171"/>
        <end position="192"/>
    </location>
</feature>
<dbReference type="InterPro" id="IPR007163">
    <property type="entry name" value="VCA0040-like"/>
</dbReference>
<feature type="transmembrane region" description="Helical" evidence="1">
    <location>
        <begin position="140"/>
        <end position="159"/>
    </location>
</feature>
<organism evidence="2">
    <name type="scientific">marine metagenome</name>
    <dbReference type="NCBI Taxonomy" id="408172"/>
    <lineage>
        <taxon>unclassified sequences</taxon>
        <taxon>metagenomes</taxon>
        <taxon>ecological metagenomes</taxon>
    </lineage>
</organism>
<reference evidence="2" key="1">
    <citation type="submission" date="2018-05" db="EMBL/GenBank/DDBJ databases">
        <authorList>
            <person name="Lanie J.A."/>
            <person name="Ng W.-L."/>
            <person name="Kazmierczak K.M."/>
            <person name="Andrzejewski T.M."/>
            <person name="Davidsen T.M."/>
            <person name="Wayne K.J."/>
            <person name="Tettelin H."/>
            <person name="Glass J.I."/>
            <person name="Rusch D."/>
            <person name="Podicherti R."/>
            <person name="Tsui H.-C.T."/>
            <person name="Winkler M.E."/>
        </authorList>
    </citation>
    <scope>NUCLEOTIDE SEQUENCE</scope>
</reference>
<feature type="transmembrane region" description="Helical" evidence="1">
    <location>
        <begin position="85"/>
        <end position="108"/>
    </location>
</feature>
<evidence type="ECO:0008006" key="3">
    <source>
        <dbReference type="Google" id="ProtNLM"/>
    </source>
</evidence>
<dbReference type="PANTHER" id="PTHR37308">
    <property type="entry name" value="INTEGRAL MEMBRANE PROTEIN"/>
    <property type="match status" value="1"/>
</dbReference>
<accession>A0A382NNU6</accession>
<dbReference type="PANTHER" id="PTHR37308:SF1">
    <property type="entry name" value="POLYPRENYL-PHOSPHATE TRANSPORTER"/>
    <property type="match status" value="1"/>
</dbReference>
<sequence length="314" mass="33476">MTQAPPLSIAAQWQRARQRALGLFVRGIGMGTADVIPGVSGGTMALITGIYDELVATIAGVHPRIIGDTVRGRFAAVLQQLNASFLVPLLAGIFAAVLSLAKGITYLLEHHPEPVWGALTGLILASVLVVARHIDGWSLATAVLAAVGAGIGYGVTILVPVETGTQFYKFVGAGIIASIAMILPGISGSFLLVLMGKYTQVLTAIHERELTVIGFFGIGFLAGILCFSRVLKRLLARHHTPTMAFLTGLMAGSLRKVWPFRLPIEGDLDHYLCVMPDNYDSETWLTIGLVVIAFGVVMVIERFAAKVSDDSSQR</sequence>
<feature type="transmembrane region" description="Helical" evidence="1">
    <location>
        <begin position="284"/>
        <end position="304"/>
    </location>
</feature>
<protein>
    <recommendedName>
        <fullName evidence="3">DUF368 domain-containing protein</fullName>
    </recommendedName>
</protein>
<gene>
    <name evidence="2" type="ORF">METZ01_LOCUS315134</name>
</gene>
<dbReference type="Pfam" id="PF04018">
    <property type="entry name" value="VCA0040-like"/>
    <property type="match status" value="1"/>
</dbReference>
<dbReference type="EMBL" id="UINC01101453">
    <property type="protein sequence ID" value="SVC62280.1"/>
    <property type="molecule type" value="Genomic_DNA"/>
</dbReference>
<proteinExistence type="predicted"/>
<feature type="transmembrane region" description="Helical" evidence="1">
    <location>
        <begin position="115"/>
        <end position="134"/>
    </location>
</feature>
<keyword evidence="1" id="KW-1133">Transmembrane helix</keyword>
<evidence type="ECO:0000256" key="1">
    <source>
        <dbReference type="SAM" id="Phobius"/>
    </source>
</evidence>
<evidence type="ECO:0000313" key="2">
    <source>
        <dbReference type="EMBL" id="SVC62280.1"/>
    </source>
</evidence>